<sequence>MSLQKENAASARLLHITDTHLSVSGTHFPWDDHGKVTIEALNWDGPTREELYDKALGRIAEHLTDHGQKLGAVVFSGDALSRGPSGGDQVLLEALLRHLRPFGIEPPRIVAVPGNHDIQRGTTPSTEARYDGFIKTWRNAGCVTPWLDGVDKKGEADLHKHVLIGEGGLWAIVALNSCNWSQTSALTDDLRARWDTIPGLLSAEPELQKKFKQELDKLRYYDMARVSEHQFEVLRLLCRQLNDAVGSTGQLRILVMHHHLRAPDHTEEVKQFSDVTNLERLRTFIAQQNIAVVMHGHKHVARKHFDHIEVRTGKPLHRVLMLSGGSTSPQSHLQAMNLVSVSGLPWVPHVKTTSVPLPRDGLDHDFEEDDANGRLWPYAEMSSGAPVVVQGHDYNQVYERAKLAAAAMRSDPAPLIVHLDLANSEQIRQLPDSYPRTTEHFNAGNGTVDESAEWLSQLVDWWQTSTSQMRSRVPYRHGERLKRFAQNINQLEQAKKELEANGRTTRALALLIDPAIDFVAKVGGRKTEFASFVLVQFRLRSDDRDSHLDCIAYYRAQEISKWWPVNVAELRHIQLSVAGKKWKCGRITTIAAEARFEKAPPSDVAVPIIDRWVDQAPHKLFIVAHAMLAGGAANDQQKTVATEWLRCLKQLAETAKEEDGARTGVTIEGPSRVAEYLKSVGNKDSSTGNHAKCLEELVRVGKWVLTAGDNERGDAVLSLQAALQTAIEQGSALLKSLP</sequence>
<dbReference type="InterPro" id="IPR036926">
    <property type="entry name" value="Thymidate_synth/dCMP_Mease_sf"/>
</dbReference>
<reference evidence="3 4" key="1">
    <citation type="submission" date="2024-09" db="EMBL/GenBank/DDBJ databases">
        <title>Novel species of the genus Pelomonas and Roseateles isolated from streams.</title>
        <authorList>
            <person name="Lu H."/>
        </authorList>
    </citation>
    <scope>NUCLEOTIDE SEQUENCE [LARGE SCALE GENOMIC DNA]</scope>
    <source>
        <strain evidence="3 4">DC23W</strain>
    </source>
</reference>
<protein>
    <submittedName>
        <fullName evidence="3">Metallophosphoesterase family protein</fullName>
        <ecNumber evidence="3">3.1.-.-</ecNumber>
    </submittedName>
</protein>
<gene>
    <name evidence="3" type="ORF">ACG02S_02145</name>
</gene>
<accession>A0ABW7EGV2</accession>
<evidence type="ECO:0000256" key="1">
    <source>
        <dbReference type="SAM" id="Coils"/>
    </source>
</evidence>
<dbReference type="Pfam" id="PF00149">
    <property type="entry name" value="Metallophos"/>
    <property type="match status" value="1"/>
</dbReference>
<dbReference type="Gene3D" id="3.30.572.10">
    <property type="entry name" value="Thymidylate synthase/dCMP hydroxymethylase domain"/>
    <property type="match status" value="1"/>
</dbReference>
<proteinExistence type="predicted"/>
<keyword evidence="1" id="KW-0175">Coiled coil</keyword>
<evidence type="ECO:0000313" key="4">
    <source>
        <dbReference type="Proteomes" id="UP001606300"/>
    </source>
</evidence>
<dbReference type="Gene3D" id="3.60.21.10">
    <property type="match status" value="1"/>
</dbReference>
<evidence type="ECO:0000259" key="2">
    <source>
        <dbReference type="Pfam" id="PF00149"/>
    </source>
</evidence>
<dbReference type="GO" id="GO:0016787">
    <property type="term" value="F:hydrolase activity"/>
    <property type="evidence" value="ECO:0007669"/>
    <property type="project" value="UniProtKB-KW"/>
</dbReference>
<dbReference type="InterPro" id="IPR004843">
    <property type="entry name" value="Calcineurin-like_PHP"/>
</dbReference>
<keyword evidence="4" id="KW-1185">Reference proteome</keyword>
<dbReference type="Proteomes" id="UP001606300">
    <property type="component" value="Unassembled WGS sequence"/>
</dbReference>
<name>A0ABW7EGV2_9BURK</name>
<comment type="caution">
    <text evidence="3">The sequence shown here is derived from an EMBL/GenBank/DDBJ whole genome shotgun (WGS) entry which is preliminary data.</text>
</comment>
<evidence type="ECO:0000313" key="3">
    <source>
        <dbReference type="EMBL" id="MFG6412691.1"/>
    </source>
</evidence>
<dbReference type="RefSeq" id="WP_394468790.1">
    <property type="nucleotide sequence ID" value="NZ_JBIGHY010000001.1"/>
</dbReference>
<feature type="domain" description="Calcineurin-like phosphoesterase" evidence="2">
    <location>
        <begin position="12"/>
        <end position="300"/>
    </location>
</feature>
<dbReference type="SUPFAM" id="SSF55831">
    <property type="entry name" value="Thymidylate synthase/dCMP hydroxymethylase"/>
    <property type="match status" value="1"/>
</dbReference>
<dbReference type="SUPFAM" id="SSF56300">
    <property type="entry name" value="Metallo-dependent phosphatases"/>
    <property type="match status" value="1"/>
</dbReference>
<dbReference type="EMBL" id="JBIGHY010000001">
    <property type="protein sequence ID" value="MFG6412691.1"/>
    <property type="molecule type" value="Genomic_DNA"/>
</dbReference>
<keyword evidence="3" id="KW-0378">Hydrolase</keyword>
<dbReference type="InterPro" id="IPR029052">
    <property type="entry name" value="Metallo-depent_PP-like"/>
</dbReference>
<feature type="coiled-coil region" evidence="1">
    <location>
        <begin position="481"/>
        <end position="508"/>
    </location>
</feature>
<dbReference type="EC" id="3.1.-.-" evidence="3"/>
<organism evidence="3 4">
    <name type="scientific">Pelomonas dachongensis</name>
    <dbReference type="NCBI Taxonomy" id="3299029"/>
    <lineage>
        <taxon>Bacteria</taxon>
        <taxon>Pseudomonadati</taxon>
        <taxon>Pseudomonadota</taxon>
        <taxon>Betaproteobacteria</taxon>
        <taxon>Burkholderiales</taxon>
        <taxon>Sphaerotilaceae</taxon>
        <taxon>Roseateles</taxon>
    </lineage>
</organism>